<dbReference type="GO" id="GO:0050242">
    <property type="term" value="F:pyruvate, phosphate dikinase activity"/>
    <property type="evidence" value="ECO:0007669"/>
    <property type="project" value="InterPro"/>
</dbReference>
<dbReference type="PANTHER" id="PTHR22931">
    <property type="entry name" value="PHOSPHOENOLPYRUVATE DIKINASE-RELATED"/>
    <property type="match status" value="1"/>
</dbReference>
<evidence type="ECO:0000313" key="4">
    <source>
        <dbReference type="Proteomes" id="UP000253529"/>
    </source>
</evidence>
<dbReference type="InterPro" id="IPR008279">
    <property type="entry name" value="PEP-util_enz_mobile_dom"/>
</dbReference>
<dbReference type="GO" id="GO:0016301">
    <property type="term" value="F:kinase activity"/>
    <property type="evidence" value="ECO:0007669"/>
    <property type="project" value="UniProtKB-KW"/>
</dbReference>
<dbReference type="InterPro" id="IPR013815">
    <property type="entry name" value="ATP_grasp_subdomain_1"/>
</dbReference>
<dbReference type="InterPro" id="IPR010121">
    <property type="entry name" value="Pyruvate_phosphate_dikinase"/>
</dbReference>
<dbReference type="InterPro" id="IPR018274">
    <property type="entry name" value="PEP_util_AS"/>
</dbReference>
<feature type="domain" description="Pyruvate phosphate dikinase AMP/ATP-binding" evidence="2">
    <location>
        <begin position="78"/>
        <end position="303"/>
    </location>
</feature>
<evidence type="ECO:0000259" key="1">
    <source>
        <dbReference type="Pfam" id="PF00391"/>
    </source>
</evidence>
<name>A0A366FCX2_9HYPH</name>
<sequence length="532" mass="55529">MSAREFEPVFIGPGGTPGPILAADVGSKAAELARLAALRLPVPPAFVLPTSLCAGVVAGDAAAIKALRKGLVTGVGWLEQTMKRRLGDARAPLFVSVRSGAERSMPGMLDTILDVGMNGVSVHGLIRLTGNPRMAFDSWRRFIQGHAEVVGLAAPGGFAALVDDMVRAEGVANDAELDSEALERLVDQFLAHAARLGVAPPEEPIEQIAEAAEAVYRSWEGARAREYRRLNGLEFLKGTAVTVQAMAFGNSGGDSGAGVAFSRDPATGAKRLYVDFLADAQGEDVVSGRRSPADSALFARRMPEVARALEAGARTLEAACRDVQDIEFTVERGKLWFLQTRSAKRTPLAALKIAVDLVEEGVIERSEAVARVSGIDLAAARVSRFADAAAAPAARATVASPGVACGRAAFTSDRAKAFSARGEAVILVRRDTSTEDVAGFAAADGVLTAVGGRTAHAAVVARQMGKVCLVGCRSLAIDEGLGSARLGAEILREGDFIALDGATGDVSLGLRTVISEDAPEAAILRRWREAAS</sequence>
<dbReference type="OrthoDB" id="9765468at2"/>
<dbReference type="Pfam" id="PF00391">
    <property type="entry name" value="PEP-utilizers"/>
    <property type="match status" value="1"/>
</dbReference>
<evidence type="ECO:0000259" key="2">
    <source>
        <dbReference type="Pfam" id="PF01326"/>
    </source>
</evidence>
<dbReference type="Gene3D" id="3.50.30.10">
    <property type="entry name" value="Phosphohistidine domain"/>
    <property type="match status" value="1"/>
</dbReference>
<dbReference type="Proteomes" id="UP000253529">
    <property type="component" value="Unassembled WGS sequence"/>
</dbReference>
<dbReference type="Gene3D" id="3.30.1490.20">
    <property type="entry name" value="ATP-grasp fold, A domain"/>
    <property type="match status" value="1"/>
</dbReference>
<dbReference type="RefSeq" id="WP_113889999.1">
    <property type="nucleotide sequence ID" value="NZ_QNRK01000015.1"/>
</dbReference>
<dbReference type="Pfam" id="PF01326">
    <property type="entry name" value="PPDK_N"/>
    <property type="match status" value="1"/>
</dbReference>
<organism evidence="3 4">
    <name type="scientific">Roseiarcus fermentans</name>
    <dbReference type="NCBI Taxonomy" id="1473586"/>
    <lineage>
        <taxon>Bacteria</taxon>
        <taxon>Pseudomonadati</taxon>
        <taxon>Pseudomonadota</taxon>
        <taxon>Alphaproteobacteria</taxon>
        <taxon>Hyphomicrobiales</taxon>
        <taxon>Roseiarcaceae</taxon>
        <taxon>Roseiarcus</taxon>
    </lineage>
</organism>
<reference evidence="3 4" key="1">
    <citation type="submission" date="2018-06" db="EMBL/GenBank/DDBJ databases">
        <title>Genomic Encyclopedia of Type Strains, Phase IV (KMG-IV): sequencing the most valuable type-strain genomes for metagenomic binning, comparative biology and taxonomic classification.</title>
        <authorList>
            <person name="Goeker M."/>
        </authorList>
    </citation>
    <scope>NUCLEOTIDE SEQUENCE [LARGE SCALE GENOMIC DNA]</scope>
    <source>
        <strain evidence="3 4">DSM 24875</strain>
    </source>
</reference>
<dbReference type="Gene3D" id="3.30.470.20">
    <property type="entry name" value="ATP-grasp fold, B domain"/>
    <property type="match status" value="1"/>
</dbReference>
<dbReference type="SUPFAM" id="SSF56059">
    <property type="entry name" value="Glutathione synthetase ATP-binding domain-like"/>
    <property type="match status" value="1"/>
</dbReference>
<protein>
    <submittedName>
        <fullName evidence="3">Pyruvate,orthophosphate dikinase</fullName>
    </submittedName>
</protein>
<dbReference type="SUPFAM" id="SSF52009">
    <property type="entry name" value="Phosphohistidine domain"/>
    <property type="match status" value="1"/>
</dbReference>
<keyword evidence="3" id="KW-0670">Pyruvate</keyword>
<keyword evidence="3" id="KW-0418">Kinase</keyword>
<dbReference type="EMBL" id="QNRK01000015">
    <property type="protein sequence ID" value="RBP11936.1"/>
    <property type="molecule type" value="Genomic_DNA"/>
</dbReference>
<dbReference type="GO" id="GO:0005524">
    <property type="term" value="F:ATP binding"/>
    <property type="evidence" value="ECO:0007669"/>
    <property type="project" value="InterPro"/>
</dbReference>
<comment type="caution">
    <text evidence="3">The sequence shown here is derived from an EMBL/GenBank/DDBJ whole genome shotgun (WGS) entry which is preliminary data.</text>
</comment>
<accession>A0A366FCX2</accession>
<evidence type="ECO:0000313" key="3">
    <source>
        <dbReference type="EMBL" id="RBP11936.1"/>
    </source>
</evidence>
<gene>
    <name evidence="3" type="ORF">DFR50_11543</name>
</gene>
<dbReference type="InterPro" id="IPR002192">
    <property type="entry name" value="PPDK_AMP/ATP-bd"/>
</dbReference>
<feature type="domain" description="PEP-utilising enzyme mobile" evidence="1">
    <location>
        <begin position="424"/>
        <end position="504"/>
    </location>
</feature>
<dbReference type="PROSITE" id="PS00370">
    <property type="entry name" value="PEP_ENZYMES_PHOS_SITE"/>
    <property type="match status" value="1"/>
</dbReference>
<dbReference type="Gene3D" id="1.20.80.30">
    <property type="match status" value="1"/>
</dbReference>
<dbReference type="InterPro" id="IPR036637">
    <property type="entry name" value="Phosphohistidine_dom_sf"/>
</dbReference>
<keyword evidence="4" id="KW-1185">Reference proteome</keyword>
<keyword evidence="3" id="KW-0808">Transferase</keyword>
<dbReference type="AlphaFoldDB" id="A0A366FCX2"/>
<dbReference type="Gene3D" id="1.10.189.10">
    <property type="entry name" value="Pyruvate Phosphate Dikinase, domain 2"/>
    <property type="match status" value="1"/>
</dbReference>
<proteinExistence type="predicted"/>
<dbReference type="PANTHER" id="PTHR22931:SF9">
    <property type="entry name" value="PYRUVATE, PHOSPHATE DIKINASE 1, CHLOROPLASTIC"/>
    <property type="match status" value="1"/>
</dbReference>